<evidence type="ECO:0000256" key="1">
    <source>
        <dbReference type="ARBA" id="ARBA00004123"/>
    </source>
</evidence>
<feature type="site" description="Interaction with DNA" evidence="12">
    <location>
        <position position="87"/>
    </location>
</feature>
<evidence type="ECO:0000256" key="6">
    <source>
        <dbReference type="ARBA" id="ARBA00023015"/>
    </source>
</evidence>
<keyword evidence="16" id="KW-1185">Reference proteome</keyword>
<dbReference type="AlphaFoldDB" id="A0AA88LDS0"/>
<feature type="binding site" evidence="11">
    <location>
        <position position="211"/>
    </location>
    <ligand>
        <name>Zn(2+)</name>
        <dbReference type="ChEBI" id="CHEBI:29105"/>
    </ligand>
</feature>
<evidence type="ECO:0000256" key="9">
    <source>
        <dbReference type="ARBA" id="ARBA00023163"/>
    </source>
</evidence>
<feature type="domain" description="p53 DNA-binding" evidence="14">
    <location>
        <begin position="69"/>
        <end position="257"/>
    </location>
</feature>
<gene>
    <name evidence="15" type="ORF">QYM36_008293</name>
</gene>
<feature type="binding site" evidence="11">
    <location>
        <position position="207"/>
    </location>
    <ligand>
        <name>Zn(2+)</name>
        <dbReference type="ChEBI" id="CHEBI:29105"/>
    </ligand>
</feature>
<dbReference type="Pfam" id="PF00870">
    <property type="entry name" value="P53"/>
    <property type="match status" value="1"/>
</dbReference>
<evidence type="ECO:0000256" key="3">
    <source>
        <dbReference type="ARBA" id="ARBA00022703"/>
    </source>
</evidence>
<keyword evidence="7" id="KW-0238">DNA-binding</keyword>
<feature type="binding site" evidence="11">
    <location>
        <position position="146"/>
    </location>
    <ligand>
        <name>Zn(2+)</name>
        <dbReference type="ChEBI" id="CHEBI:29105"/>
    </ligand>
</feature>
<dbReference type="PRINTS" id="PR00386">
    <property type="entry name" value="P53SUPPRESSR"/>
</dbReference>
<evidence type="ECO:0000256" key="11">
    <source>
        <dbReference type="PIRSR" id="PIRSR602117-1"/>
    </source>
</evidence>
<dbReference type="InterPro" id="IPR008967">
    <property type="entry name" value="p53-like_TF_DNA-bd_sf"/>
</dbReference>
<comment type="caution">
    <text evidence="15">The sequence shown here is derived from an EMBL/GenBank/DDBJ whole genome shotgun (WGS) entry which is preliminary data.</text>
</comment>
<comment type="cofactor">
    <cofactor evidence="11">
        <name>Zn(2+)</name>
        <dbReference type="ChEBI" id="CHEBI:29105"/>
    </cofactor>
    <text evidence="11">Binds 1 zinc ion per subunit.</text>
</comment>
<evidence type="ECO:0000259" key="14">
    <source>
        <dbReference type="Pfam" id="PF00870"/>
    </source>
</evidence>
<dbReference type="GO" id="GO:0005634">
    <property type="term" value="C:nucleus"/>
    <property type="evidence" value="ECO:0007669"/>
    <property type="project" value="UniProtKB-SubCell"/>
</dbReference>
<dbReference type="PANTHER" id="PTHR11447:SF16">
    <property type="entry name" value="P53 PROTEIN LONG FORM VARIANT 1"/>
    <property type="match status" value="1"/>
</dbReference>
<feature type="region of interest" description="Disordered" evidence="13">
    <location>
        <begin position="246"/>
        <end position="279"/>
    </location>
</feature>
<keyword evidence="10" id="KW-0539">Nucleus</keyword>
<feature type="binding site" evidence="11">
    <location>
        <position position="149"/>
    </location>
    <ligand>
        <name>Zn(2+)</name>
        <dbReference type="ChEBI" id="CHEBI:29105"/>
    </ligand>
</feature>
<organism evidence="15 16">
    <name type="scientific">Artemia franciscana</name>
    <name type="common">Brine shrimp</name>
    <name type="synonym">Artemia sanfranciscana</name>
    <dbReference type="NCBI Taxonomy" id="6661"/>
    <lineage>
        <taxon>Eukaryota</taxon>
        <taxon>Metazoa</taxon>
        <taxon>Ecdysozoa</taxon>
        <taxon>Arthropoda</taxon>
        <taxon>Crustacea</taxon>
        <taxon>Branchiopoda</taxon>
        <taxon>Anostraca</taxon>
        <taxon>Artemiidae</taxon>
        <taxon>Artemia</taxon>
    </lineage>
</organism>
<comment type="similarity">
    <text evidence="2">Belongs to the p53 family.</text>
</comment>
<evidence type="ECO:0000256" key="2">
    <source>
        <dbReference type="ARBA" id="ARBA00006167"/>
    </source>
</evidence>
<evidence type="ECO:0000256" key="8">
    <source>
        <dbReference type="ARBA" id="ARBA00023159"/>
    </source>
</evidence>
<dbReference type="GO" id="GO:0046872">
    <property type="term" value="F:metal ion binding"/>
    <property type="evidence" value="ECO:0007669"/>
    <property type="project" value="UniProtKB-KW"/>
</dbReference>
<dbReference type="Proteomes" id="UP001187531">
    <property type="component" value="Unassembled WGS sequence"/>
</dbReference>
<keyword evidence="9" id="KW-0804">Transcription</keyword>
<dbReference type="GO" id="GO:0000981">
    <property type="term" value="F:DNA-binding transcription factor activity, RNA polymerase II-specific"/>
    <property type="evidence" value="ECO:0007669"/>
    <property type="project" value="TreeGrafter"/>
</dbReference>
<keyword evidence="5 11" id="KW-0862">Zinc</keyword>
<keyword evidence="6" id="KW-0805">Transcription regulation</keyword>
<dbReference type="PANTHER" id="PTHR11447">
    <property type="entry name" value="CELLULAR TUMOR ANTIGEN P53"/>
    <property type="match status" value="1"/>
</dbReference>
<evidence type="ECO:0000256" key="12">
    <source>
        <dbReference type="PIRSR" id="PIRSR602117-2"/>
    </source>
</evidence>
<dbReference type="CDD" id="cd08367">
    <property type="entry name" value="P53"/>
    <property type="match status" value="1"/>
</dbReference>
<dbReference type="InterPro" id="IPR011615">
    <property type="entry name" value="p53_DNA-bd"/>
</dbReference>
<name>A0AA88LDS0_ARTSF</name>
<dbReference type="GO" id="GO:0006915">
    <property type="term" value="P:apoptotic process"/>
    <property type="evidence" value="ECO:0007669"/>
    <property type="project" value="UniProtKB-KW"/>
</dbReference>
<feature type="compositionally biased region" description="Basic and acidic residues" evidence="13">
    <location>
        <begin position="248"/>
        <end position="268"/>
    </location>
</feature>
<evidence type="ECO:0000313" key="15">
    <source>
        <dbReference type="EMBL" id="KAK2727753.1"/>
    </source>
</evidence>
<dbReference type="GO" id="GO:0000978">
    <property type="term" value="F:RNA polymerase II cis-regulatory region sequence-specific DNA binding"/>
    <property type="evidence" value="ECO:0007669"/>
    <property type="project" value="TreeGrafter"/>
</dbReference>
<protein>
    <recommendedName>
        <fullName evidence="14">p53 DNA-binding domain-containing protein</fullName>
    </recommendedName>
</protein>
<evidence type="ECO:0000256" key="4">
    <source>
        <dbReference type="ARBA" id="ARBA00022723"/>
    </source>
</evidence>
<dbReference type="SUPFAM" id="SSF49417">
    <property type="entry name" value="p53-like transcription factors"/>
    <property type="match status" value="1"/>
</dbReference>
<evidence type="ECO:0000256" key="5">
    <source>
        <dbReference type="ARBA" id="ARBA00022833"/>
    </source>
</evidence>
<proteinExistence type="inferred from homology"/>
<keyword evidence="4 11" id="KW-0479">Metal-binding</keyword>
<dbReference type="EMBL" id="JAVRJZ010000001">
    <property type="protein sequence ID" value="KAK2727753.1"/>
    <property type="molecule type" value="Genomic_DNA"/>
</dbReference>
<accession>A0AA88LDS0</accession>
<evidence type="ECO:0000256" key="7">
    <source>
        <dbReference type="ARBA" id="ARBA00023125"/>
    </source>
</evidence>
<dbReference type="InterPro" id="IPR002117">
    <property type="entry name" value="p53_tumour_suppressor"/>
</dbReference>
<evidence type="ECO:0000256" key="10">
    <source>
        <dbReference type="ARBA" id="ARBA00023242"/>
    </source>
</evidence>
<sequence length="316" mass="35922">MKGWKFHCLGEQGGEINDIFELISSNPNLALTAFQDSTNNNDSIDLAPAVAPLRVSHNSQVSHYYSPIYKGEFGFEVAFEENGQSTKSCSWTYSSSLKRLYVKDNTVIPFLLKVTSYAPYVDENLYVRAQLQFSDRQYLQDVVSRCPNHTTPDHPTNICFPNPEHVVRADGLEEVEYLNDGAKAVRFKFPIPLTGSSHGYARLRFMCPNSCPGGMNRRSTDLIFILLNSSNMEVGRFSTPIKICSCPGRDRQKDEEKDERGRERRTFHENSPFSMEGPDLADWIERVAKEVNERRRKELEDLAGPLTPPTNNKPQM</sequence>
<dbReference type="InterPro" id="IPR012346">
    <property type="entry name" value="p53/RUNT-type_TF_DNA-bd_sf"/>
</dbReference>
<keyword evidence="8" id="KW-0010">Activator</keyword>
<keyword evidence="3" id="KW-0053">Apoptosis</keyword>
<feature type="region of interest" description="Disordered" evidence="13">
    <location>
        <begin position="294"/>
        <end position="316"/>
    </location>
</feature>
<reference evidence="15" key="1">
    <citation type="submission" date="2023-07" db="EMBL/GenBank/DDBJ databases">
        <title>Chromosome-level genome assembly of Artemia franciscana.</title>
        <authorList>
            <person name="Jo E."/>
        </authorList>
    </citation>
    <scope>NUCLEOTIDE SEQUENCE</scope>
    <source>
        <tissue evidence="15">Whole body</tissue>
    </source>
</reference>
<dbReference type="Gene3D" id="2.60.40.720">
    <property type="match status" value="1"/>
</dbReference>
<evidence type="ECO:0000256" key="13">
    <source>
        <dbReference type="SAM" id="MobiDB-lite"/>
    </source>
</evidence>
<comment type="subcellular location">
    <subcellularLocation>
        <location evidence="1">Nucleus</location>
    </subcellularLocation>
</comment>
<evidence type="ECO:0000313" key="16">
    <source>
        <dbReference type="Proteomes" id="UP001187531"/>
    </source>
</evidence>